<dbReference type="Gene3D" id="1.10.287.1260">
    <property type="match status" value="1"/>
</dbReference>
<dbReference type="PANTHER" id="PTHR30460">
    <property type="entry name" value="MODERATE CONDUCTANCE MECHANOSENSITIVE CHANNEL YBIO"/>
    <property type="match status" value="1"/>
</dbReference>
<evidence type="ECO:0000256" key="8">
    <source>
        <dbReference type="SAM" id="Phobius"/>
    </source>
</evidence>
<organism evidence="11 12">
    <name type="scientific">Fructilactobacillus lindneri DSM 20690 = JCM 11027</name>
    <dbReference type="NCBI Taxonomy" id="1122148"/>
    <lineage>
        <taxon>Bacteria</taxon>
        <taxon>Bacillati</taxon>
        <taxon>Bacillota</taxon>
        <taxon>Bacilli</taxon>
        <taxon>Lactobacillales</taxon>
        <taxon>Lactobacillaceae</taxon>
        <taxon>Fructilactobacillus</taxon>
    </lineage>
</organism>
<feature type="domain" description="Mechanosensitive ion channel transmembrane helices 2/3" evidence="10">
    <location>
        <begin position="114"/>
        <end position="152"/>
    </location>
</feature>
<dbReference type="InterPro" id="IPR010920">
    <property type="entry name" value="LSM_dom_sf"/>
</dbReference>
<dbReference type="Gene3D" id="3.30.70.100">
    <property type="match status" value="1"/>
</dbReference>
<evidence type="ECO:0000256" key="6">
    <source>
        <dbReference type="ARBA" id="ARBA00023136"/>
    </source>
</evidence>
<feature type="domain" description="Mechanosensitive ion channel MscS" evidence="9">
    <location>
        <begin position="155"/>
        <end position="218"/>
    </location>
</feature>
<dbReference type="Pfam" id="PF00924">
    <property type="entry name" value="MS_channel_2nd"/>
    <property type="match status" value="1"/>
</dbReference>
<feature type="transmembrane region" description="Helical" evidence="8">
    <location>
        <begin position="42"/>
        <end position="64"/>
    </location>
</feature>
<reference evidence="11 12" key="1">
    <citation type="journal article" date="2015" name="Genome Announc.">
        <title>Expanding the biotechnology potential of lactobacilli through comparative genomics of 213 strains and associated genera.</title>
        <authorList>
            <person name="Sun Z."/>
            <person name="Harris H.M."/>
            <person name="McCann A."/>
            <person name="Guo C."/>
            <person name="Argimon S."/>
            <person name="Zhang W."/>
            <person name="Yang X."/>
            <person name="Jeffery I.B."/>
            <person name="Cooney J.C."/>
            <person name="Kagawa T.F."/>
            <person name="Liu W."/>
            <person name="Song Y."/>
            <person name="Salvetti E."/>
            <person name="Wrobel A."/>
            <person name="Rasinkangas P."/>
            <person name="Parkhill J."/>
            <person name="Rea M.C."/>
            <person name="O'Sullivan O."/>
            <person name="Ritari J."/>
            <person name="Douillard F.P."/>
            <person name="Paul Ross R."/>
            <person name="Yang R."/>
            <person name="Briner A.E."/>
            <person name="Felis G.E."/>
            <person name="de Vos W.M."/>
            <person name="Barrangou R."/>
            <person name="Klaenhammer T.R."/>
            <person name="Caufield P.W."/>
            <person name="Cui Y."/>
            <person name="Zhang H."/>
            <person name="O'Toole P.W."/>
        </authorList>
    </citation>
    <scope>NUCLEOTIDE SEQUENCE [LARGE SCALE GENOMIC DNA]</scope>
    <source>
        <strain evidence="11 12">DSM 20690</strain>
    </source>
</reference>
<evidence type="ECO:0000256" key="3">
    <source>
        <dbReference type="ARBA" id="ARBA00022475"/>
    </source>
</evidence>
<dbReference type="PATRIC" id="fig|1122148.6.peg.579"/>
<dbReference type="InterPro" id="IPR049142">
    <property type="entry name" value="MS_channel_1st"/>
</dbReference>
<dbReference type="GO" id="GO:0005886">
    <property type="term" value="C:plasma membrane"/>
    <property type="evidence" value="ECO:0007669"/>
    <property type="project" value="UniProtKB-SubCell"/>
</dbReference>
<evidence type="ECO:0000313" key="11">
    <source>
        <dbReference type="EMBL" id="KRN79153.1"/>
    </source>
</evidence>
<comment type="caution">
    <text evidence="11">The sequence shown here is derived from an EMBL/GenBank/DDBJ whole genome shotgun (WGS) entry which is preliminary data.</text>
</comment>
<dbReference type="InterPro" id="IPR011066">
    <property type="entry name" value="MscS_channel_C_sf"/>
</dbReference>
<dbReference type="EMBL" id="JQBT01000032">
    <property type="protein sequence ID" value="KRN79153.1"/>
    <property type="molecule type" value="Genomic_DNA"/>
</dbReference>
<keyword evidence="4 8" id="KW-0812">Transmembrane</keyword>
<dbReference type="Pfam" id="PF21088">
    <property type="entry name" value="MS_channel_1st"/>
    <property type="match status" value="1"/>
</dbReference>
<dbReference type="InterPro" id="IPR023408">
    <property type="entry name" value="MscS_beta-dom_sf"/>
</dbReference>
<keyword evidence="3" id="KW-1003">Cell membrane</keyword>
<dbReference type="AlphaFoldDB" id="A0A0R2JPY3"/>
<evidence type="ECO:0000256" key="4">
    <source>
        <dbReference type="ARBA" id="ARBA00022692"/>
    </source>
</evidence>
<feature type="transmembrane region" description="Helical" evidence="8">
    <location>
        <begin position="137"/>
        <end position="166"/>
    </location>
</feature>
<evidence type="ECO:0000256" key="7">
    <source>
        <dbReference type="SAM" id="MobiDB-lite"/>
    </source>
</evidence>
<feature type="compositionally biased region" description="Low complexity" evidence="7">
    <location>
        <begin position="316"/>
        <end position="340"/>
    </location>
</feature>
<evidence type="ECO:0000256" key="5">
    <source>
        <dbReference type="ARBA" id="ARBA00022989"/>
    </source>
</evidence>
<comment type="subcellular location">
    <subcellularLocation>
        <location evidence="1">Cell membrane</location>
        <topology evidence="1">Multi-pass membrane protein</topology>
    </subcellularLocation>
</comment>
<evidence type="ECO:0000259" key="9">
    <source>
        <dbReference type="Pfam" id="PF00924"/>
    </source>
</evidence>
<comment type="similarity">
    <text evidence="2">Belongs to the MscS (TC 1.A.23) family.</text>
</comment>
<keyword evidence="6 8" id="KW-0472">Membrane</keyword>
<dbReference type="InterPro" id="IPR045276">
    <property type="entry name" value="YbiO_bact"/>
</dbReference>
<dbReference type="SUPFAM" id="SSF82689">
    <property type="entry name" value="Mechanosensitive channel protein MscS (YggB), C-terminal domain"/>
    <property type="match status" value="1"/>
</dbReference>
<proteinExistence type="inferred from homology"/>
<name>A0A0R2JPY3_9LACO</name>
<dbReference type="Proteomes" id="UP000051565">
    <property type="component" value="Unassembled WGS sequence"/>
</dbReference>
<evidence type="ECO:0008006" key="13">
    <source>
        <dbReference type="Google" id="ProtNLM"/>
    </source>
</evidence>
<protein>
    <recommendedName>
        <fullName evidence="13">Small-conductance mechanosensitive channel</fullName>
    </recommendedName>
</protein>
<dbReference type="STRING" id="53444.AYR59_06295"/>
<dbReference type="InterPro" id="IPR006685">
    <property type="entry name" value="MscS_channel_2nd"/>
</dbReference>
<evidence type="ECO:0000259" key="10">
    <source>
        <dbReference type="Pfam" id="PF21088"/>
    </source>
</evidence>
<accession>A0A0R2JPY3</accession>
<evidence type="ECO:0000313" key="12">
    <source>
        <dbReference type="Proteomes" id="UP000051565"/>
    </source>
</evidence>
<keyword evidence="5 8" id="KW-1133">Transmembrane helix</keyword>
<evidence type="ECO:0000256" key="1">
    <source>
        <dbReference type="ARBA" id="ARBA00004651"/>
    </source>
</evidence>
<feature type="transmembrane region" description="Helical" evidence="8">
    <location>
        <begin position="112"/>
        <end position="131"/>
    </location>
</feature>
<gene>
    <name evidence="11" type="ORF">IV52_GL000559</name>
</gene>
<dbReference type="GO" id="GO:0008381">
    <property type="term" value="F:mechanosensitive monoatomic ion channel activity"/>
    <property type="evidence" value="ECO:0007669"/>
    <property type="project" value="InterPro"/>
</dbReference>
<sequence>MEKIMNIINIFLASNLSDSKLVKYTNNNIINKYLNNFDWNQILVSLTTKVFNIILISILFFFIAKIGKRLIAHFFKNYQKKLDNKKEQTFTGNSINVTKRRNKTMYTLLENAYYYIVIFFYFYSILSIMGIPVGTLIAGAGIFSLAIGLGAQGFVSDIVSGFFILFEHQIDVGDHVIINNINGIVVAVGLRTTQIRSSNGTLNFIPNRSITTISNLSRGNIQAIVDIRITPEAPIQKIENIMADVNKEKAGKNPNVIGDPLIFGTVYLDDGSLAIEVAITSKSSTEAAVQSEYLTAYLDAIKKAGISLPLAPLMVPEPSTPTDTSETSESTPSIPTPKSK</sequence>
<feature type="region of interest" description="Disordered" evidence="7">
    <location>
        <begin position="314"/>
        <end position="340"/>
    </location>
</feature>
<dbReference type="SUPFAM" id="SSF82861">
    <property type="entry name" value="Mechanosensitive channel protein MscS (YggB), transmembrane region"/>
    <property type="match status" value="1"/>
</dbReference>
<keyword evidence="12" id="KW-1185">Reference proteome</keyword>
<dbReference type="Gene3D" id="2.30.30.60">
    <property type="match status" value="1"/>
</dbReference>
<dbReference type="PANTHER" id="PTHR30460:SF0">
    <property type="entry name" value="MODERATE CONDUCTANCE MECHANOSENSITIVE CHANNEL YBIO"/>
    <property type="match status" value="1"/>
</dbReference>
<dbReference type="InterPro" id="IPR011014">
    <property type="entry name" value="MscS_channel_TM-2"/>
</dbReference>
<dbReference type="SUPFAM" id="SSF50182">
    <property type="entry name" value="Sm-like ribonucleoproteins"/>
    <property type="match status" value="1"/>
</dbReference>
<evidence type="ECO:0000256" key="2">
    <source>
        <dbReference type="ARBA" id="ARBA00008017"/>
    </source>
</evidence>